<comment type="caution">
    <text evidence="1">The sequence shown here is derived from an EMBL/GenBank/DDBJ whole genome shotgun (WGS) entry which is preliminary data.</text>
</comment>
<dbReference type="Proteomes" id="UP001055072">
    <property type="component" value="Unassembled WGS sequence"/>
</dbReference>
<gene>
    <name evidence="1" type="ORF">BDY19DRAFT_533310</name>
</gene>
<reference evidence="1" key="1">
    <citation type="journal article" date="2021" name="Environ. Microbiol.">
        <title>Gene family expansions and transcriptome signatures uncover fungal adaptations to wood decay.</title>
        <authorList>
            <person name="Hage H."/>
            <person name="Miyauchi S."/>
            <person name="Viragh M."/>
            <person name="Drula E."/>
            <person name="Min B."/>
            <person name="Chaduli D."/>
            <person name="Navarro D."/>
            <person name="Favel A."/>
            <person name="Norest M."/>
            <person name="Lesage-Meessen L."/>
            <person name="Balint B."/>
            <person name="Merenyi Z."/>
            <person name="de Eugenio L."/>
            <person name="Morin E."/>
            <person name="Martinez A.T."/>
            <person name="Baldrian P."/>
            <person name="Stursova M."/>
            <person name="Martinez M.J."/>
            <person name="Novotny C."/>
            <person name="Magnuson J.K."/>
            <person name="Spatafora J.W."/>
            <person name="Maurice S."/>
            <person name="Pangilinan J."/>
            <person name="Andreopoulos W."/>
            <person name="LaButti K."/>
            <person name="Hundley H."/>
            <person name="Na H."/>
            <person name="Kuo A."/>
            <person name="Barry K."/>
            <person name="Lipzen A."/>
            <person name="Henrissat B."/>
            <person name="Riley R."/>
            <person name="Ahrendt S."/>
            <person name="Nagy L.G."/>
            <person name="Grigoriev I.V."/>
            <person name="Martin F."/>
            <person name="Rosso M.N."/>
        </authorList>
    </citation>
    <scope>NUCLEOTIDE SEQUENCE</scope>
    <source>
        <strain evidence="1">CBS 384.51</strain>
    </source>
</reference>
<proteinExistence type="predicted"/>
<sequence length="352" mass="39886">MPFAPIDDKGTVLEYEDSGAPPSTDYTTVFLVNAFLWHGGVFRRMFLHAEKYNMRLIAIHQREYLGSSPFTEDELALLYSDDPEDQAIILREQAHAIAKVMAHVISHGNLPLPRQSNNGHTAGGIVVLGRSAGCAHVIALLGNLDSLDKSMYALLEQYVRTIIIHDGPSVVYGIPEPAGTHHPLKDITLAPDKVTESFVSWTTAWHEPFPSLEAVTPEAIIRRKNLSETHDDPKYRPTRMNTEDMKELACSGVAERMGPLFVHWGVAKENTRRALIDTKGLWKNVRVIVEWADMSFWTAAWAARVLQDLLAEPIREGETRRDVRFVRLENTNCWVHHEEPERMLRLIVEQTR</sequence>
<evidence type="ECO:0000313" key="1">
    <source>
        <dbReference type="EMBL" id="KAI0084476.1"/>
    </source>
</evidence>
<protein>
    <submittedName>
        <fullName evidence="1">Uncharacterized protein</fullName>
    </submittedName>
</protein>
<keyword evidence="2" id="KW-1185">Reference proteome</keyword>
<organism evidence="1 2">
    <name type="scientific">Irpex rosettiformis</name>
    <dbReference type="NCBI Taxonomy" id="378272"/>
    <lineage>
        <taxon>Eukaryota</taxon>
        <taxon>Fungi</taxon>
        <taxon>Dikarya</taxon>
        <taxon>Basidiomycota</taxon>
        <taxon>Agaricomycotina</taxon>
        <taxon>Agaricomycetes</taxon>
        <taxon>Polyporales</taxon>
        <taxon>Irpicaceae</taxon>
        <taxon>Irpex</taxon>
    </lineage>
</organism>
<name>A0ACB8TRB3_9APHY</name>
<accession>A0ACB8TRB3</accession>
<evidence type="ECO:0000313" key="2">
    <source>
        <dbReference type="Proteomes" id="UP001055072"/>
    </source>
</evidence>
<dbReference type="EMBL" id="MU274942">
    <property type="protein sequence ID" value="KAI0084476.1"/>
    <property type="molecule type" value="Genomic_DNA"/>
</dbReference>